<evidence type="ECO:0000313" key="3">
    <source>
        <dbReference type="Proteomes" id="UP000515860"/>
    </source>
</evidence>
<dbReference type="KEGG" id="whj:H9Q79_00860"/>
<protein>
    <recommendedName>
        <fullName evidence="4">Zinc ribbon domain-containing protein</fullName>
    </recommendedName>
</protein>
<gene>
    <name evidence="2" type="ORF">H9Q79_00860</name>
</gene>
<dbReference type="Proteomes" id="UP000515860">
    <property type="component" value="Chromosome"/>
</dbReference>
<feature type="transmembrane region" description="Helical" evidence="1">
    <location>
        <begin position="131"/>
        <end position="151"/>
    </location>
</feature>
<dbReference type="Pfam" id="PF19845">
    <property type="entry name" value="DUF6320"/>
    <property type="match status" value="1"/>
</dbReference>
<feature type="transmembrane region" description="Helical" evidence="1">
    <location>
        <begin position="74"/>
        <end position="96"/>
    </location>
</feature>
<feature type="transmembrane region" description="Helical" evidence="1">
    <location>
        <begin position="184"/>
        <end position="206"/>
    </location>
</feature>
<evidence type="ECO:0000313" key="2">
    <source>
        <dbReference type="EMBL" id="QNM08889.1"/>
    </source>
</evidence>
<dbReference type="RefSeq" id="WP_118647320.1">
    <property type="nucleotide sequence ID" value="NZ_CP060635.1"/>
</dbReference>
<sequence length="219" mass="24566">MLYCSKCRIQIRGNKKCCPLCQGELTGIPSPAAFPTLKRGRISSLSLVKIFTFCMIALEIAFIAVWFLSDFELAWVPFGMIGALVVWLDVVLGVYFRNNMVKNITLQVYIVMIAGFLIDRYTGFYGWSVQWMIPCCFVGLVIVTVCIGKGAKVLLEEYILYLAVDMVLAMGQAIFLALRMNAFVWPAVISMASLLILGVAALLFRFRDLKSASEKLFHM</sequence>
<evidence type="ECO:0000256" key="1">
    <source>
        <dbReference type="SAM" id="Phobius"/>
    </source>
</evidence>
<accession>A0A7G9GDK7</accession>
<keyword evidence="3" id="KW-1185">Reference proteome</keyword>
<dbReference type="EMBL" id="CP060635">
    <property type="protein sequence ID" value="QNM08889.1"/>
    <property type="molecule type" value="Genomic_DNA"/>
</dbReference>
<proteinExistence type="predicted"/>
<reference evidence="2 3" key="1">
    <citation type="submission" date="2020-08" db="EMBL/GenBank/DDBJ databases">
        <authorList>
            <person name="Liu C."/>
            <person name="Sun Q."/>
        </authorList>
    </citation>
    <scope>NUCLEOTIDE SEQUENCE [LARGE SCALE GENOMIC DNA]</scope>
    <source>
        <strain evidence="2 3">NSJ-29</strain>
    </source>
</reference>
<name>A0A7G9GDK7_9FIRM</name>
<organism evidence="2 3">
    <name type="scientific">Wansuia hejianensis</name>
    <dbReference type="NCBI Taxonomy" id="2763667"/>
    <lineage>
        <taxon>Bacteria</taxon>
        <taxon>Bacillati</taxon>
        <taxon>Bacillota</taxon>
        <taxon>Clostridia</taxon>
        <taxon>Lachnospirales</taxon>
        <taxon>Lachnospiraceae</taxon>
        <taxon>Wansuia</taxon>
    </lineage>
</organism>
<keyword evidence="1" id="KW-1133">Transmembrane helix</keyword>
<keyword evidence="1" id="KW-0812">Transmembrane</keyword>
<keyword evidence="1" id="KW-0472">Membrane</keyword>
<feature type="transmembrane region" description="Helical" evidence="1">
    <location>
        <begin position="47"/>
        <end position="68"/>
    </location>
</feature>
<evidence type="ECO:0008006" key="4">
    <source>
        <dbReference type="Google" id="ProtNLM"/>
    </source>
</evidence>
<feature type="transmembrane region" description="Helical" evidence="1">
    <location>
        <begin position="108"/>
        <end position="125"/>
    </location>
</feature>
<feature type="transmembrane region" description="Helical" evidence="1">
    <location>
        <begin position="158"/>
        <end position="178"/>
    </location>
</feature>
<dbReference type="InterPro" id="IPR046283">
    <property type="entry name" value="DUF6320"/>
</dbReference>
<dbReference type="AlphaFoldDB" id="A0A7G9GDK7"/>